<organism evidence="1 2">
    <name type="scientific">Phytophthora fragariae</name>
    <dbReference type="NCBI Taxonomy" id="53985"/>
    <lineage>
        <taxon>Eukaryota</taxon>
        <taxon>Sar</taxon>
        <taxon>Stramenopiles</taxon>
        <taxon>Oomycota</taxon>
        <taxon>Peronosporomycetes</taxon>
        <taxon>Peronosporales</taxon>
        <taxon>Peronosporaceae</taxon>
        <taxon>Phytophthora</taxon>
    </lineage>
</organism>
<proteinExistence type="predicted"/>
<evidence type="ECO:0000313" key="1">
    <source>
        <dbReference type="EMBL" id="KAE9057305.1"/>
    </source>
</evidence>
<sequence>MSKKVAVTAVVSAVHVALICANILGFSCVFLYRVDDSVSVNNGEVYCVTSLLRNLNSNNHSR</sequence>
<dbReference type="PROSITE" id="PS51257">
    <property type="entry name" value="PROKAR_LIPOPROTEIN"/>
    <property type="match status" value="1"/>
</dbReference>
<dbReference type="AlphaFoldDB" id="A0A6G0JHW4"/>
<gene>
    <name evidence="1" type="ORF">PF010_g31430</name>
</gene>
<accession>A0A6G0JHW4</accession>
<dbReference type="EMBL" id="QXFX01007143">
    <property type="protein sequence ID" value="KAE9057305.1"/>
    <property type="molecule type" value="Genomic_DNA"/>
</dbReference>
<comment type="caution">
    <text evidence="1">The sequence shown here is derived from an EMBL/GenBank/DDBJ whole genome shotgun (WGS) entry which is preliminary data.</text>
</comment>
<name>A0A6G0JHW4_9STRA</name>
<protein>
    <submittedName>
        <fullName evidence="1">Uncharacterized protein</fullName>
    </submittedName>
</protein>
<evidence type="ECO:0000313" key="2">
    <source>
        <dbReference type="Proteomes" id="UP000488956"/>
    </source>
</evidence>
<reference evidence="1 2" key="1">
    <citation type="submission" date="2018-09" db="EMBL/GenBank/DDBJ databases">
        <title>Genomic investigation of the strawberry pathogen Phytophthora fragariae indicates pathogenicity is determined by transcriptional variation in three key races.</title>
        <authorList>
            <person name="Adams T.M."/>
            <person name="Armitage A.D."/>
            <person name="Sobczyk M.K."/>
            <person name="Bates H.J."/>
            <person name="Dunwell J.M."/>
            <person name="Nellist C.F."/>
            <person name="Harrison R.J."/>
        </authorList>
    </citation>
    <scope>NUCLEOTIDE SEQUENCE [LARGE SCALE GENOMIC DNA]</scope>
    <source>
        <strain evidence="1 2">ONT-3</strain>
    </source>
</reference>
<dbReference type="Proteomes" id="UP000488956">
    <property type="component" value="Unassembled WGS sequence"/>
</dbReference>